<feature type="compositionally biased region" description="Polar residues" evidence="1">
    <location>
        <begin position="221"/>
        <end position="240"/>
    </location>
</feature>
<feature type="compositionally biased region" description="Polar residues" evidence="1">
    <location>
        <begin position="173"/>
        <end position="185"/>
    </location>
</feature>
<accession>A0AAW5WTG6</accession>
<protein>
    <recommendedName>
        <fullName evidence="4">DnaD domain-containing protein</fullName>
    </recommendedName>
</protein>
<comment type="caution">
    <text evidence="2">The sequence shown here is derived from an EMBL/GenBank/DDBJ whole genome shotgun (WGS) entry which is preliminary data.</text>
</comment>
<feature type="compositionally biased region" description="Polar residues" evidence="1">
    <location>
        <begin position="197"/>
        <end position="206"/>
    </location>
</feature>
<dbReference type="AlphaFoldDB" id="A0AAW5WTG6"/>
<name>A0AAW5WTG6_9LACO</name>
<reference evidence="2" key="1">
    <citation type="submission" date="2022-01" db="EMBL/GenBank/DDBJ databases">
        <title>VMRC isolate genome collection.</title>
        <authorList>
            <person name="France M."/>
            <person name="Rutt L."/>
            <person name="Humphrys M."/>
            <person name="Ravel J."/>
        </authorList>
    </citation>
    <scope>NUCLEOTIDE SEQUENCE</scope>
    <source>
        <strain evidence="2">C0048A1</strain>
    </source>
</reference>
<organism evidence="2 3">
    <name type="scientific">Limosilactobacillus vaginalis</name>
    <dbReference type="NCBI Taxonomy" id="1633"/>
    <lineage>
        <taxon>Bacteria</taxon>
        <taxon>Bacillati</taxon>
        <taxon>Bacillota</taxon>
        <taxon>Bacilli</taxon>
        <taxon>Lactobacillales</taxon>
        <taxon>Lactobacillaceae</taxon>
        <taxon>Limosilactobacillus</taxon>
    </lineage>
</organism>
<feature type="compositionally biased region" description="Basic and acidic residues" evidence="1">
    <location>
        <begin position="186"/>
        <end position="196"/>
    </location>
</feature>
<dbReference type="Proteomes" id="UP001212401">
    <property type="component" value="Unassembled WGS sequence"/>
</dbReference>
<dbReference type="RefSeq" id="WP_269295977.1">
    <property type="nucleotide sequence ID" value="NZ_JAKHPH010000011.1"/>
</dbReference>
<evidence type="ECO:0000313" key="3">
    <source>
        <dbReference type="Proteomes" id="UP001212401"/>
    </source>
</evidence>
<dbReference type="EMBL" id="JAKHPH010000011">
    <property type="protein sequence ID" value="MCZ3667743.1"/>
    <property type="molecule type" value="Genomic_DNA"/>
</dbReference>
<evidence type="ECO:0000256" key="1">
    <source>
        <dbReference type="SAM" id="MobiDB-lite"/>
    </source>
</evidence>
<evidence type="ECO:0008006" key="4">
    <source>
        <dbReference type="Google" id="ProtNLM"/>
    </source>
</evidence>
<sequence length="334" mass="38127">MAERRMISKSLLMDNKFLSLSNDTKALYIYLLSFADDDGIVKRSMMIDSVLRVDDENYSALEKNGLIIPDHNDQIKVITDWNSLQSIRKDIYRQTTYLEVRSQLFMRTDYSYTKDPNDKNVFSSADDWIKNGRPKDITDFKPLIQQHLNDRNGIRNDDRNGVRNLSIDQYSLDQRSIDQDSTAQQRAEKGNKDQHRATTTQQRSSNGGMGEILLSDHRSTSTKYNNATTENGVNSGEDNGVNQDAENNFKLDPERTQEIASLFDSLNQSFDVNLSVDDERLRMLFDNLLNQYKIGYIENGLIELSESAGSQNKGNVKSLVVNHLSETVKSLLTN</sequence>
<gene>
    <name evidence="2" type="ORF">L2724_05520</name>
</gene>
<evidence type="ECO:0000313" key="2">
    <source>
        <dbReference type="EMBL" id="MCZ3667743.1"/>
    </source>
</evidence>
<proteinExistence type="predicted"/>
<feature type="region of interest" description="Disordered" evidence="1">
    <location>
        <begin position="173"/>
        <end position="240"/>
    </location>
</feature>